<dbReference type="Gene3D" id="1.25.10.10">
    <property type="entry name" value="Leucine-rich Repeat Variant"/>
    <property type="match status" value="2"/>
</dbReference>
<accession>A0AAV0UQY8</accession>
<proteinExistence type="predicted"/>
<evidence type="ECO:0000313" key="2">
    <source>
        <dbReference type="Proteomes" id="UP001162031"/>
    </source>
</evidence>
<evidence type="ECO:0008006" key="3">
    <source>
        <dbReference type="Google" id="ProtNLM"/>
    </source>
</evidence>
<dbReference type="GO" id="GO:0005829">
    <property type="term" value="C:cytosol"/>
    <property type="evidence" value="ECO:0007669"/>
    <property type="project" value="TreeGrafter"/>
</dbReference>
<sequence>MDPAAAWQEVARFHETSIATSAHMYGLDQENALVREFLAKVPIAALFACLQDASDRGSNKEVKQACKCINRVLSSSTDGASLFFHPDTVPFVLAGLSHVEKQARELVADQFIAQLGRRPSPDQYKAVADPLVLERLCSVVSDDDVDVASKASTVLEMFASMPESGIYRAVLDSLKKRAQSSEITLNSIEYMRYLETIVKICAQEDTHVEYGISVGAIDLVVDCLRSNDPLFLMNVVELVPAICQTKIGVEYIVKSGTLKTLLDMTQDPFVGGNVIRLVGEISATAARVNIKTWTWGDATLSDAFLETVESKMQSSDSLQQIAAMDALAAFGSTSDKEMHVLLQHRSICQKWMSFSTSTKLPVKSNCFHSIARVLGAHTRLVRQLDDVPNETQEVWSLCERLFNSLGPEGAQQSTMVLLMNTLKQPFEELRTSVFHVLRSVAAQNNPWGMRVLRSYGGFFEFLLDRTTEATKDAREWKFAVLDAVLASPFQSQLDDSLHEKLRANLAQGPYARAPALAEMVLESA</sequence>
<dbReference type="GO" id="GO:0043248">
    <property type="term" value="P:proteasome assembly"/>
    <property type="evidence" value="ECO:0007669"/>
    <property type="project" value="InterPro"/>
</dbReference>
<dbReference type="PANTHER" id="PTHR13554">
    <property type="entry name" value="26S PROTEASOME NON-ATPASE REGULATORY SUBUNIT 5-RELATED"/>
    <property type="match status" value="1"/>
</dbReference>
<comment type="caution">
    <text evidence="1">The sequence shown here is derived from an EMBL/GenBank/DDBJ whole genome shotgun (WGS) entry which is preliminary data.</text>
</comment>
<dbReference type="InterPro" id="IPR019538">
    <property type="entry name" value="PSMD5"/>
</dbReference>
<keyword evidence="2" id="KW-1185">Reference proteome</keyword>
<name>A0AAV0UQY8_HYABA</name>
<protein>
    <recommendedName>
        <fullName evidence="3">26S proteasome non-ATPase regulatory subunit 5</fullName>
    </recommendedName>
</protein>
<dbReference type="AlphaFoldDB" id="A0AAV0UQY8"/>
<organism evidence="1 2">
    <name type="scientific">Hyaloperonospora brassicae</name>
    <name type="common">Brassica downy mildew</name>
    <name type="synonym">Peronospora brassicae</name>
    <dbReference type="NCBI Taxonomy" id="162125"/>
    <lineage>
        <taxon>Eukaryota</taxon>
        <taxon>Sar</taxon>
        <taxon>Stramenopiles</taxon>
        <taxon>Oomycota</taxon>
        <taxon>Peronosporomycetes</taxon>
        <taxon>Peronosporales</taxon>
        <taxon>Peronosporaceae</taxon>
        <taxon>Hyaloperonospora</taxon>
    </lineage>
</organism>
<dbReference type="InterPro" id="IPR016024">
    <property type="entry name" value="ARM-type_fold"/>
</dbReference>
<dbReference type="PANTHER" id="PTHR13554:SF10">
    <property type="entry name" value="26S PROTEASOME NON-ATPASE REGULATORY SUBUNIT 5"/>
    <property type="match status" value="1"/>
</dbReference>
<dbReference type="InterPro" id="IPR011989">
    <property type="entry name" value="ARM-like"/>
</dbReference>
<dbReference type="Pfam" id="PF10508">
    <property type="entry name" value="Proteasom_PSMB"/>
    <property type="match status" value="1"/>
</dbReference>
<reference evidence="1" key="1">
    <citation type="submission" date="2022-12" db="EMBL/GenBank/DDBJ databases">
        <authorList>
            <person name="Webb A."/>
        </authorList>
    </citation>
    <scope>NUCLEOTIDE SEQUENCE</scope>
    <source>
        <strain evidence="1">Hp1</strain>
    </source>
</reference>
<gene>
    <name evidence="1" type="ORF">HBR001_LOCUS7575</name>
</gene>
<dbReference type="SUPFAM" id="SSF48371">
    <property type="entry name" value="ARM repeat"/>
    <property type="match status" value="1"/>
</dbReference>
<evidence type="ECO:0000313" key="1">
    <source>
        <dbReference type="EMBL" id="CAI5738703.1"/>
    </source>
</evidence>
<dbReference type="EMBL" id="CANTFL010001387">
    <property type="protein sequence ID" value="CAI5738703.1"/>
    <property type="molecule type" value="Genomic_DNA"/>
</dbReference>
<dbReference type="Proteomes" id="UP001162031">
    <property type="component" value="Unassembled WGS sequence"/>
</dbReference>